<evidence type="ECO:0000313" key="2">
    <source>
        <dbReference type="EMBL" id="TNN60866.1"/>
    </source>
</evidence>
<reference evidence="2 3" key="1">
    <citation type="submission" date="2019-03" db="EMBL/GenBank/DDBJ databases">
        <title>First draft genome of Liparis tanakae, snailfish: a comprehensive survey of snailfish specific genes.</title>
        <authorList>
            <person name="Kim W."/>
            <person name="Song I."/>
            <person name="Jeong J.-H."/>
            <person name="Kim D."/>
            <person name="Kim S."/>
            <person name="Ryu S."/>
            <person name="Song J.Y."/>
            <person name="Lee S.K."/>
        </authorList>
    </citation>
    <scope>NUCLEOTIDE SEQUENCE [LARGE SCALE GENOMIC DNA]</scope>
    <source>
        <tissue evidence="2">Muscle</tissue>
    </source>
</reference>
<dbReference type="AlphaFoldDB" id="A0A4Z2H584"/>
<accession>A0A4Z2H584</accession>
<keyword evidence="3" id="KW-1185">Reference proteome</keyword>
<evidence type="ECO:0000256" key="1">
    <source>
        <dbReference type="SAM" id="MobiDB-lite"/>
    </source>
</evidence>
<protein>
    <submittedName>
        <fullName evidence="2">Uncharacterized protein</fullName>
    </submittedName>
</protein>
<organism evidence="2 3">
    <name type="scientific">Liparis tanakae</name>
    <name type="common">Tanaka's snailfish</name>
    <dbReference type="NCBI Taxonomy" id="230148"/>
    <lineage>
        <taxon>Eukaryota</taxon>
        <taxon>Metazoa</taxon>
        <taxon>Chordata</taxon>
        <taxon>Craniata</taxon>
        <taxon>Vertebrata</taxon>
        <taxon>Euteleostomi</taxon>
        <taxon>Actinopterygii</taxon>
        <taxon>Neopterygii</taxon>
        <taxon>Teleostei</taxon>
        <taxon>Neoteleostei</taxon>
        <taxon>Acanthomorphata</taxon>
        <taxon>Eupercaria</taxon>
        <taxon>Perciformes</taxon>
        <taxon>Cottioidei</taxon>
        <taxon>Cottales</taxon>
        <taxon>Liparidae</taxon>
        <taxon>Liparis</taxon>
    </lineage>
</organism>
<gene>
    <name evidence="2" type="ORF">EYF80_028861</name>
</gene>
<comment type="caution">
    <text evidence="2">The sequence shown here is derived from an EMBL/GenBank/DDBJ whole genome shotgun (WGS) entry which is preliminary data.</text>
</comment>
<feature type="compositionally biased region" description="Basic and acidic residues" evidence="1">
    <location>
        <begin position="56"/>
        <end position="73"/>
    </location>
</feature>
<evidence type="ECO:0000313" key="3">
    <source>
        <dbReference type="Proteomes" id="UP000314294"/>
    </source>
</evidence>
<proteinExistence type="predicted"/>
<feature type="compositionally biased region" description="Basic and acidic residues" evidence="1">
    <location>
        <begin position="8"/>
        <end position="18"/>
    </location>
</feature>
<dbReference type="EMBL" id="SRLO01000325">
    <property type="protein sequence ID" value="TNN60866.1"/>
    <property type="molecule type" value="Genomic_DNA"/>
</dbReference>
<dbReference type="Proteomes" id="UP000314294">
    <property type="component" value="Unassembled WGS sequence"/>
</dbReference>
<feature type="compositionally biased region" description="Polar residues" evidence="1">
    <location>
        <begin position="20"/>
        <end position="36"/>
    </location>
</feature>
<name>A0A4Z2H584_9TELE</name>
<sequence length="73" mass="8369">METGKNGSGKDESRERRTSANKQLSSNMKPRPSGSSRPLHALHLHQNRETIYISSLDHRRSRQVDNERQSVEV</sequence>
<feature type="region of interest" description="Disordered" evidence="1">
    <location>
        <begin position="1"/>
        <end position="73"/>
    </location>
</feature>